<dbReference type="SMART" id="SM00729">
    <property type="entry name" value="Elp3"/>
    <property type="match status" value="1"/>
</dbReference>
<dbReference type="InterPro" id="IPR040086">
    <property type="entry name" value="MJ0683-like"/>
</dbReference>
<dbReference type="Pfam" id="PF04055">
    <property type="entry name" value="Radical_SAM"/>
    <property type="match status" value="1"/>
</dbReference>
<dbReference type="GO" id="GO:0003824">
    <property type="term" value="F:catalytic activity"/>
    <property type="evidence" value="ECO:0007669"/>
    <property type="project" value="InterPro"/>
</dbReference>
<gene>
    <name evidence="6" type="ordered locus">PST_4159</name>
</gene>
<evidence type="ECO:0000256" key="1">
    <source>
        <dbReference type="ARBA" id="ARBA00022723"/>
    </source>
</evidence>
<dbReference type="InterPro" id="IPR058240">
    <property type="entry name" value="rSAM_sf"/>
</dbReference>
<keyword evidence="2" id="KW-0408">Iron</keyword>
<dbReference type="SUPFAM" id="SSF102114">
    <property type="entry name" value="Radical SAM enzymes"/>
    <property type="match status" value="1"/>
</dbReference>
<dbReference type="EMBL" id="CP000304">
    <property type="protein sequence ID" value="ABP81781.1"/>
    <property type="molecule type" value="Genomic_DNA"/>
</dbReference>
<proteinExistence type="predicted"/>
<dbReference type="CDD" id="cd01335">
    <property type="entry name" value="Radical_SAM"/>
    <property type="match status" value="1"/>
</dbReference>
<name>A4VS30_STUS1</name>
<dbReference type="InterPro" id="IPR007197">
    <property type="entry name" value="rSAM"/>
</dbReference>
<dbReference type="SFLD" id="SFLDG01084">
    <property type="entry name" value="Uncharacterised_Radical_SAM_Su"/>
    <property type="match status" value="1"/>
</dbReference>
<reference evidence="6 7" key="1">
    <citation type="journal article" date="2008" name="Proc. Natl. Acad. Sci. U.S.A.">
        <title>Nitrogen fixation island and rhizosphere competence traits in the genome of root-associated Pseudomonas stutzeri A1501.</title>
        <authorList>
            <person name="Yan Y."/>
            <person name="Yang J."/>
            <person name="Dou Y."/>
            <person name="Chen M."/>
            <person name="Ping S."/>
            <person name="Peng J."/>
            <person name="Lu W."/>
            <person name="Zhang W."/>
            <person name="Yao Z."/>
            <person name="Li H."/>
            <person name="Liu W."/>
            <person name="He S."/>
            <person name="Geng L."/>
            <person name="Zhang X."/>
            <person name="Yang F."/>
            <person name="Yu H."/>
            <person name="Zhan Y."/>
            <person name="Li D."/>
            <person name="Lin Z."/>
            <person name="Wang Y."/>
            <person name="Elmerich C."/>
            <person name="Lin M."/>
            <person name="Jin Q."/>
        </authorList>
    </citation>
    <scope>NUCLEOTIDE SEQUENCE [LARGE SCALE GENOMIC DNA]</scope>
    <source>
        <strain evidence="6 7">A1501</strain>
    </source>
</reference>
<evidence type="ECO:0000256" key="4">
    <source>
        <dbReference type="SAM" id="MobiDB-lite"/>
    </source>
</evidence>
<dbReference type="AlphaFoldDB" id="A4VS30"/>
<keyword evidence="7" id="KW-1185">Reference proteome</keyword>
<dbReference type="Proteomes" id="UP000000233">
    <property type="component" value="Chromosome"/>
</dbReference>
<protein>
    <submittedName>
        <fullName evidence="6">Radical SAM domain protein</fullName>
    </submittedName>
</protein>
<keyword evidence="1" id="KW-0479">Metal-binding</keyword>
<feature type="domain" description="Radical SAM core" evidence="5">
    <location>
        <begin position="143"/>
        <end position="380"/>
    </location>
</feature>
<dbReference type="SFLD" id="SFLDS00029">
    <property type="entry name" value="Radical_SAM"/>
    <property type="match status" value="1"/>
</dbReference>
<feature type="region of interest" description="Disordered" evidence="4">
    <location>
        <begin position="91"/>
        <end position="120"/>
    </location>
</feature>
<dbReference type="PROSITE" id="PS51918">
    <property type="entry name" value="RADICAL_SAM"/>
    <property type="match status" value="1"/>
</dbReference>
<evidence type="ECO:0000313" key="6">
    <source>
        <dbReference type="EMBL" id="ABP81781.1"/>
    </source>
</evidence>
<dbReference type="InterPro" id="IPR006638">
    <property type="entry name" value="Elp3/MiaA/NifB-like_rSAM"/>
</dbReference>
<dbReference type="HOGENOM" id="CLU_015525_0_0_6"/>
<dbReference type="NCBIfam" id="NF033668">
    <property type="entry name" value="rSAM_PA0069"/>
    <property type="match status" value="1"/>
</dbReference>
<dbReference type="GO" id="GO:0051536">
    <property type="term" value="F:iron-sulfur cluster binding"/>
    <property type="evidence" value="ECO:0007669"/>
    <property type="project" value="UniProtKB-KW"/>
</dbReference>
<accession>A4VS30</accession>
<evidence type="ECO:0000313" key="7">
    <source>
        <dbReference type="Proteomes" id="UP000000233"/>
    </source>
</evidence>
<dbReference type="PANTHER" id="PTHR43432:SF3">
    <property type="entry name" value="SLR0285 PROTEIN"/>
    <property type="match status" value="1"/>
</dbReference>
<dbReference type="PANTHER" id="PTHR43432">
    <property type="entry name" value="SLR0285 PROTEIN"/>
    <property type="match status" value="1"/>
</dbReference>
<dbReference type="Gene3D" id="3.80.30.30">
    <property type="match status" value="1"/>
</dbReference>
<evidence type="ECO:0000256" key="3">
    <source>
        <dbReference type="ARBA" id="ARBA00023014"/>
    </source>
</evidence>
<evidence type="ECO:0000256" key="2">
    <source>
        <dbReference type="ARBA" id="ARBA00023004"/>
    </source>
</evidence>
<evidence type="ECO:0000259" key="5">
    <source>
        <dbReference type="PROSITE" id="PS51918"/>
    </source>
</evidence>
<dbReference type="GO" id="GO:0046872">
    <property type="term" value="F:metal ion binding"/>
    <property type="evidence" value="ECO:0007669"/>
    <property type="project" value="UniProtKB-KW"/>
</dbReference>
<organism evidence="6 7">
    <name type="scientific">Stutzerimonas stutzeri (strain A1501)</name>
    <name type="common">Pseudomonas stutzeri</name>
    <dbReference type="NCBI Taxonomy" id="379731"/>
    <lineage>
        <taxon>Bacteria</taxon>
        <taxon>Pseudomonadati</taxon>
        <taxon>Pseudomonadota</taxon>
        <taxon>Gammaproteobacteria</taxon>
        <taxon>Pseudomonadales</taxon>
        <taxon>Pseudomonadaceae</taxon>
        <taxon>Stutzerimonas</taxon>
    </lineage>
</organism>
<sequence>MQCRYCRIGRRRRPDHPFVCLPAGSNSGSAETTAFTRSASFVRTCKQMFPRQPTGGSGCHRSVGLARGRRAVYCIYKQHLATTMTLPISTPRGRGTAVNPDNRFAPTRSEAYDDGWEQDVPPTRATEVRREIAKSVLTRNQSPDVGFDRSVNPYRGCEHGCIYCFARPSHAYWDLSPGIDFETRLIAKTNLAERLEAELSKPGYVPQPIALGVNTDAYQPLEREQRLTRQALEILLRFRHPVHIITKGSLVLRDLDLLVPLAEQRLVSVSVSLTTLDDELKRIMEPRAASPSARLRVLRTLHEAGVPVSVMCAPMIPMINDMELERLLEAAREAGARSAGYVLLRLPHEVAGLFEGWLEEHFPQRAAHVMSLVRQSRGGKDYDSRFGSRMRGEGQFAQLLAQRFQLACKRLGFNRRDQNYGLDCSRFVVPGRQMPLL</sequence>
<dbReference type="eggNOG" id="COG1533">
    <property type="taxonomic scope" value="Bacteria"/>
</dbReference>
<dbReference type="KEGG" id="psa:PST_4159"/>
<keyword evidence="3" id="KW-0411">Iron-sulfur</keyword>